<dbReference type="InterPro" id="IPR027417">
    <property type="entry name" value="P-loop_NTPase"/>
</dbReference>
<dbReference type="RefSeq" id="WP_075357317.1">
    <property type="nucleotide sequence ID" value="NZ_MSRG01000009.1"/>
</dbReference>
<dbReference type="EMBL" id="NBTZ01000050">
    <property type="protein sequence ID" value="OTP75378.1"/>
    <property type="molecule type" value="Genomic_DNA"/>
</dbReference>
<dbReference type="PANTHER" id="PTHR13696:SF99">
    <property type="entry name" value="COBYRINIC ACID AC-DIAMIDE SYNTHASE"/>
    <property type="match status" value="1"/>
</dbReference>
<evidence type="ECO:0000313" key="2">
    <source>
        <dbReference type="EMBL" id="OTP75378.1"/>
    </source>
</evidence>
<evidence type="ECO:0000313" key="3">
    <source>
        <dbReference type="Proteomes" id="UP000195221"/>
    </source>
</evidence>
<dbReference type="AlphaFoldDB" id="A0A242MVB4"/>
<name>A0A242MVB4_CABSO</name>
<gene>
    <name evidence="2" type="ORF">PAMC26577_13215</name>
</gene>
<proteinExistence type="predicted"/>
<dbReference type="SUPFAM" id="SSF52540">
    <property type="entry name" value="P-loop containing nucleoside triphosphate hydrolases"/>
    <property type="match status" value="1"/>
</dbReference>
<sequence>MSDGTRILVYVNQKGGTGKSTIAYNHGFYLAEIGKRVLFIDGDEQANSSKSLATYAVPSIAASSLFSESPISLPTLPQKLVLLRGDNGLRAIERSAKDDEELVKLLRARLEDIKAGFDYIVIDTAGSNSRVANALLVASEYAVLPCKIDPYSIDVAMDVLKRIVFIQKSWNPGLVNLGILPNEYDSTSPAQKGWLKELASAYPQFMLGAWVSKRSAFREAAGEGIPVWKVASDTDDESPGKVKTAARTAGKEIKAVFQMMQVKMGDA</sequence>
<dbReference type="PANTHER" id="PTHR13696">
    <property type="entry name" value="P-LOOP CONTAINING NUCLEOSIDE TRIPHOSPHATE HYDROLASE"/>
    <property type="match status" value="1"/>
</dbReference>
<feature type="domain" description="AAA" evidence="1">
    <location>
        <begin position="6"/>
        <end position="174"/>
    </location>
</feature>
<reference evidence="2 3" key="1">
    <citation type="submission" date="2017-03" db="EMBL/GenBank/DDBJ databases">
        <title>Genome analysis of strain PAMC 26577.</title>
        <authorList>
            <person name="Oh H.-M."/>
            <person name="Yang J.-A."/>
        </authorList>
    </citation>
    <scope>NUCLEOTIDE SEQUENCE [LARGE SCALE GENOMIC DNA]</scope>
    <source>
        <strain evidence="2 3">PAMC 26577</strain>
    </source>
</reference>
<dbReference type="InterPro" id="IPR050678">
    <property type="entry name" value="DNA_Partitioning_ATPase"/>
</dbReference>
<comment type="caution">
    <text evidence="2">The sequence shown here is derived from an EMBL/GenBank/DDBJ whole genome shotgun (WGS) entry which is preliminary data.</text>
</comment>
<dbReference type="Pfam" id="PF13614">
    <property type="entry name" value="AAA_31"/>
    <property type="match status" value="1"/>
</dbReference>
<dbReference type="CDD" id="cd02042">
    <property type="entry name" value="ParAB_family"/>
    <property type="match status" value="1"/>
</dbReference>
<dbReference type="InterPro" id="IPR025669">
    <property type="entry name" value="AAA_dom"/>
</dbReference>
<protein>
    <submittedName>
        <fullName evidence="2">Chromosome (Plasmid) partitioning protein ParA</fullName>
    </submittedName>
</protein>
<dbReference type="Gene3D" id="3.40.50.300">
    <property type="entry name" value="P-loop containing nucleotide triphosphate hydrolases"/>
    <property type="match status" value="1"/>
</dbReference>
<organism evidence="2 3">
    <name type="scientific">Caballeronia sordidicola</name>
    <name type="common">Burkholderia sordidicola</name>
    <dbReference type="NCBI Taxonomy" id="196367"/>
    <lineage>
        <taxon>Bacteria</taxon>
        <taxon>Pseudomonadati</taxon>
        <taxon>Pseudomonadota</taxon>
        <taxon>Betaproteobacteria</taxon>
        <taxon>Burkholderiales</taxon>
        <taxon>Burkholderiaceae</taxon>
        <taxon>Caballeronia</taxon>
    </lineage>
</organism>
<dbReference type="Proteomes" id="UP000195221">
    <property type="component" value="Unassembled WGS sequence"/>
</dbReference>
<accession>A0A242MVB4</accession>
<evidence type="ECO:0000259" key="1">
    <source>
        <dbReference type="Pfam" id="PF13614"/>
    </source>
</evidence>